<dbReference type="InterPro" id="IPR018937">
    <property type="entry name" value="MMgT"/>
</dbReference>
<keyword evidence="8" id="KW-0333">Golgi apparatus</keyword>
<evidence type="ECO:0000256" key="5">
    <source>
        <dbReference type="ARBA" id="ARBA00022824"/>
    </source>
</evidence>
<name>A0ABP0H5H1_CLALP</name>
<dbReference type="Pfam" id="PF10270">
    <property type="entry name" value="MMgT"/>
    <property type="match status" value="1"/>
</dbReference>
<organism evidence="9 10">
    <name type="scientific">Clavelina lepadiformis</name>
    <name type="common">Light-bulb sea squirt</name>
    <name type="synonym">Ascidia lepadiformis</name>
    <dbReference type="NCBI Taxonomy" id="159417"/>
    <lineage>
        <taxon>Eukaryota</taxon>
        <taxon>Metazoa</taxon>
        <taxon>Chordata</taxon>
        <taxon>Tunicata</taxon>
        <taxon>Ascidiacea</taxon>
        <taxon>Aplousobranchia</taxon>
        <taxon>Clavelinidae</taxon>
        <taxon>Clavelina</taxon>
    </lineage>
</organism>
<comment type="function">
    <text evidence="8">Part of the endoplasmic reticulum membrane protein complex (EMC) that enables the energy-independent insertion into endoplasmic reticulum membranes of newly synthesized membrane proteins. May be involved in Mg(2+) transport.</text>
</comment>
<accession>A0ABP0H5H1</accession>
<keyword evidence="8" id="KW-0967">Endosome</keyword>
<keyword evidence="7 8" id="KW-0472">Membrane</keyword>
<dbReference type="PANTHER" id="PTHR21181:SF7">
    <property type="entry name" value="ER MEMBRANE PROTEIN COMPLEX SUBUNIT 5"/>
    <property type="match status" value="1"/>
</dbReference>
<evidence type="ECO:0000256" key="2">
    <source>
        <dbReference type="ARBA" id="ARBA00006109"/>
    </source>
</evidence>
<dbReference type="Proteomes" id="UP001642483">
    <property type="component" value="Unassembled WGS sequence"/>
</dbReference>
<evidence type="ECO:0000256" key="3">
    <source>
        <dbReference type="ARBA" id="ARBA00011276"/>
    </source>
</evidence>
<evidence type="ECO:0000313" key="10">
    <source>
        <dbReference type="Proteomes" id="UP001642483"/>
    </source>
</evidence>
<evidence type="ECO:0000256" key="6">
    <source>
        <dbReference type="ARBA" id="ARBA00022989"/>
    </source>
</evidence>
<comment type="similarity">
    <text evidence="2 8">Belongs to the membrane magnesium transporter (TC 1.A.67) family.</text>
</comment>
<keyword evidence="8" id="KW-0460">Magnesium</keyword>
<evidence type="ECO:0000256" key="8">
    <source>
        <dbReference type="RuleBase" id="RU367002"/>
    </source>
</evidence>
<evidence type="ECO:0000256" key="1">
    <source>
        <dbReference type="ARBA" id="ARBA00004477"/>
    </source>
</evidence>
<dbReference type="EMBL" id="CAWYQH010000174">
    <property type="protein sequence ID" value="CAK8698491.1"/>
    <property type="molecule type" value="Genomic_DNA"/>
</dbReference>
<keyword evidence="6 8" id="KW-1133">Transmembrane helix</keyword>
<protein>
    <recommendedName>
        <fullName evidence="8">Membrane magnesium transporter</fullName>
    </recommendedName>
</protein>
<keyword evidence="5 8" id="KW-0256">Endoplasmic reticulum</keyword>
<evidence type="ECO:0000256" key="4">
    <source>
        <dbReference type="ARBA" id="ARBA00022692"/>
    </source>
</evidence>
<comment type="caution">
    <text evidence="9">The sequence shown here is derived from an EMBL/GenBank/DDBJ whole genome shotgun (WGS) entry which is preliminary data.</text>
</comment>
<keyword evidence="10" id="KW-1185">Reference proteome</keyword>
<keyword evidence="8" id="KW-0813">Transport</keyword>
<evidence type="ECO:0000256" key="7">
    <source>
        <dbReference type="ARBA" id="ARBA00023136"/>
    </source>
</evidence>
<comment type="caution">
    <text evidence="8">Lacks conserved residue(s) required for the propagation of feature annotation.</text>
</comment>
<feature type="transmembrane region" description="Helical" evidence="8">
    <location>
        <begin position="41"/>
        <end position="61"/>
    </location>
</feature>
<proteinExistence type="inferred from homology"/>
<comment type="subcellular location">
    <subcellularLocation>
        <location evidence="1">Endoplasmic reticulum membrane</location>
        <topology evidence="1">Multi-pass membrane protein</topology>
    </subcellularLocation>
    <subcellularLocation>
        <location evidence="8">Golgi apparatus membrane</location>
        <topology evidence="8">Multi-pass membrane protein</topology>
    </subcellularLocation>
    <subcellularLocation>
        <location evidence="8">Early endosome membrane</location>
        <topology evidence="8">Multi-pass membrane protein</topology>
    </subcellularLocation>
</comment>
<sequence length="104" mass="11564">MSHPLKKVAIIVGLACIVHAGFSAAQHRSFVRLTEQEFSSLPLDIVVQSILGLFLASYGILMVSGDFKNIQVNADMKEKSFETVGNRFAFCTFEHRGKALYSRQ</sequence>
<comment type="subunit">
    <text evidence="3">Component of the ER membrane protein complex (EMC).</text>
</comment>
<reference evidence="9 10" key="1">
    <citation type="submission" date="2024-02" db="EMBL/GenBank/DDBJ databases">
        <authorList>
            <person name="Daric V."/>
            <person name="Darras S."/>
        </authorList>
    </citation>
    <scope>NUCLEOTIDE SEQUENCE [LARGE SCALE GENOMIC DNA]</scope>
</reference>
<dbReference type="PANTHER" id="PTHR21181">
    <property type="match status" value="1"/>
</dbReference>
<gene>
    <name evidence="9" type="ORF">CVLEPA_LOCUS31926</name>
</gene>
<evidence type="ECO:0000313" key="9">
    <source>
        <dbReference type="EMBL" id="CAK8698491.1"/>
    </source>
</evidence>
<keyword evidence="4 8" id="KW-0812">Transmembrane</keyword>